<comment type="caution">
    <text evidence="1">The sequence shown here is derived from an EMBL/GenBank/DDBJ whole genome shotgun (WGS) entry which is preliminary data.</text>
</comment>
<sequence length="62" mass="6868">VHHRYSPKGTYVNQKCHGIGSWSRRCLRFSDQYSLASDVVVLSQGPKGFPRGDIQSSISEGS</sequence>
<organism evidence="1 2">
    <name type="scientific">Halocaridina rubra</name>
    <name type="common">Hawaiian red shrimp</name>
    <dbReference type="NCBI Taxonomy" id="373956"/>
    <lineage>
        <taxon>Eukaryota</taxon>
        <taxon>Metazoa</taxon>
        <taxon>Ecdysozoa</taxon>
        <taxon>Arthropoda</taxon>
        <taxon>Crustacea</taxon>
        <taxon>Multicrustacea</taxon>
        <taxon>Malacostraca</taxon>
        <taxon>Eumalacostraca</taxon>
        <taxon>Eucarida</taxon>
        <taxon>Decapoda</taxon>
        <taxon>Pleocyemata</taxon>
        <taxon>Caridea</taxon>
        <taxon>Atyoidea</taxon>
        <taxon>Atyidae</taxon>
        <taxon>Halocaridina</taxon>
    </lineage>
</organism>
<accession>A0AAN9A7Q5</accession>
<name>A0AAN9A7Q5_HALRR</name>
<feature type="non-terminal residue" evidence="1">
    <location>
        <position position="1"/>
    </location>
</feature>
<evidence type="ECO:0000313" key="2">
    <source>
        <dbReference type="Proteomes" id="UP001381693"/>
    </source>
</evidence>
<gene>
    <name evidence="1" type="ORF">SK128_021261</name>
</gene>
<dbReference type="AlphaFoldDB" id="A0AAN9A7Q5"/>
<dbReference type="EMBL" id="JAXCGZ010008328">
    <property type="protein sequence ID" value="KAK7077738.1"/>
    <property type="molecule type" value="Genomic_DNA"/>
</dbReference>
<proteinExistence type="predicted"/>
<feature type="non-terminal residue" evidence="1">
    <location>
        <position position="62"/>
    </location>
</feature>
<evidence type="ECO:0000313" key="1">
    <source>
        <dbReference type="EMBL" id="KAK7077738.1"/>
    </source>
</evidence>
<keyword evidence="2" id="KW-1185">Reference proteome</keyword>
<reference evidence="1 2" key="1">
    <citation type="submission" date="2023-11" db="EMBL/GenBank/DDBJ databases">
        <title>Halocaridina rubra genome assembly.</title>
        <authorList>
            <person name="Smith C."/>
        </authorList>
    </citation>
    <scope>NUCLEOTIDE SEQUENCE [LARGE SCALE GENOMIC DNA]</scope>
    <source>
        <strain evidence="1">EP-1</strain>
        <tissue evidence="1">Whole</tissue>
    </source>
</reference>
<dbReference type="Proteomes" id="UP001381693">
    <property type="component" value="Unassembled WGS sequence"/>
</dbReference>
<protein>
    <submittedName>
        <fullName evidence="1">Uncharacterized protein</fullName>
    </submittedName>
</protein>